<protein>
    <submittedName>
        <fullName evidence="3">Uncharacterized protein</fullName>
    </submittedName>
</protein>
<keyword evidence="2" id="KW-0812">Transmembrane</keyword>
<keyword evidence="2" id="KW-1133">Transmembrane helix</keyword>
<keyword evidence="2" id="KW-0472">Membrane</keyword>
<comment type="caution">
    <text evidence="3">The sequence shown here is derived from an EMBL/GenBank/DDBJ whole genome shotgun (WGS) entry which is preliminary data.</text>
</comment>
<reference evidence="3 4" key="1">
    <citation type="submission" date="2024-10" db="EMBL/GenBank/DDBJ databases">
        <authorList>
            <person name="Kim D."/>
        </authorList>
    </citation>
    <scope>NUCLEOTIDE SEQUENCE [LARGE SCALE GENOMIC DNA]</scope>
    <source>
        <strain evidence="3">BH-2024</strain>
    </source>
</reference>
<sequence length="411" mass="48546">MSTKSFYQQQSSSFIEQMERRQKMREKTLQAAELVWNNNRSSKTNAQKNSKPSGDGEEKDEDERELERYMRWTESGKRKKRKMFFAFFCRSLNLQKARHWWRYPSIAWHCPFKIILCWFLFCCSAILNFRFLFKEHQNWRLKNLAIILFVSVHSVAFFGLWTKIAIFVAFIAVLYTLFTIVGFFCLFYKFLWMISTCQTVTKISCEFPVLLPVLGWTSKLLWETFVIFRWKAKWKNEGVTTKLDDKGNANFMLFESSDFRPRKVKMHDYHQSLIKRAKAVDKGKCRESVKLFRGKGARGYVLVFMPKSKLKLRRRGQQQQQQQLVVVTKKKSEEEQQSDVKLYDELYAKFVHSRAIVEKGSGPENNSDEQQQFLLPTETEEESTTIQHGKQIDVGLLDNEICSSGNTNEEN</sequence>
<evidence type="ECO:0000256" key="2">
    <source>
        <dbReference type="SAM" id="Phobius"/>
    </source>
</evidence>
<organism evidence="3 4">
    <name type="scientific">Heterodera trifolii</name>
    <dbReference type="NCBI Taxonomy" id="157864"/>
    <lineage>
        <taxon>Eukaryota</taxon>
        <taxon>Metazoa</taxon>
        <taxon>Ecdysozoa</taxon>
        <taxon>Nematoda</taxon>
        <taxon>Chromadorea</taxon>
        <taxon>Rhabditida</taxon>
        <taxon>Tylenchina</taxon>
        <taxon>Tylenchomorpha</taxon>
        <taxon>Tylenchoidea</taxon>
        <taxon>Heteroderidae</taxon>
        <taxon>Heteroderinae</taxon>
        <taxon>Heterodera</taxon>
    </lineage>
</organism>
<feature type="transmembrane region" description="Helical" evidence="2">
    <location>
        <begin position="141"/>
        <end position="161"/>
    </location>
</feature>
<dbReference type="Proteomes" id="UP001620626">
    <property type="component" value="Unassembled WGS sequence"/>
</dbReference>
<evidence type="ECO:0000313" key="4">
    <source>
        <dbReference type="Proteomes" id="UP001620626"/>
    </source>
</evidence>
<feature type="transmembrane region" description="Helical" evidence="2">
    <location>
        <begin position="106"/>
        <end position="129"/>
    </location>
</feature>
<feature type="compositionally biased region" description="Polar residues" evidence="1">
    <location>
        <begin position="36"/>
        <end position="52"/>
    </location>
</feature>
<evidence type="ECO:0000313" key="3">
    <source>
        <dbReference type="EMBL" id="KAL3095611.1"/>
    </source>
</evidence>
<accession>A0ABD2JY90</accession>
<evidence type="ECO:0000256" key="1">
    <source>
        <dbReference type="SAM" id="MobiDB-lite"/>
    </source>
</evidence>
<gene>
    <name evidence="3" type="ORF">niasHT_024437</name>
</gene>
<feature type="region of interest" description="Disordered" evidence="1">
    <location>
        <begin position="359"/>
        <end position="391"/>
    </location>
</feature>
<proteinExistence type="predicted"/>
<feature type="region of interest" description="Disordered" evidence="1">
    <location>
        <begin position="35"/>
        <end position="62"/>
    </location>
</feature>
<name>A0ABD2JY90_9BILA</name>
<keyword evidence="4" id="KW-1185">Reference proteome</keyword>
<dbReference type="EMBL" id="JBICBT010000879">
    <property type="protein sequence ID" value="KAL3095611.1"/>
    <property type="molecule type" value="Genomic_DNA"/>
</dbReference>
<feature type="transmembrane region" description="Helical" evidence="2">
    <location>
        <begin position="167"/>
        <end position="188"/>
    </location>
</feature>
<dbReference type="AlphaFoldDB" id="A0ABD2JY90"/>
<feature type="compositionally biased region" description="Polar residues" evidence="1">
    <location>
        <begin position="363"/>
        <end position="374"/>
    </location>
</feature>